<dbReference type="PANTHER" id="PTHR47470:SF1">
    <property type="entry name" value="FAD-DEPENDENT OXIDOREDUCTASE 2 FAD BINDING DOMAIN-CONTAINING PROTEIN"/>
    <property type="match status" value="1"/>
</dbReference>
<evidence type="ECO:0000256" key="10">
    <source>
        <dbReference type="ARBA" id="ARBA00023235"/>
    </source>
</evidence>
<evidence type="ECO:0000256" key="11">
    <source>
        <dbReference type="ARBA" id="ARBA00038856"/>
    </source>
</evidence>
<feature type="domain" description="Glucose-methanol-choline oxidoreductase C-terminal" evidence="17">
    <location>
        <begin position="491"/>
        <end position="545"/>
    </location>
</feature>
<dbReference type="AlphaFoldDB" id="A0A8J3MW91"/>
<dbReference type="Proteomes" id="UP000612362">
    <property type="component" value="Unassembled WGS sequence"/>
</dbReference>
<evidence type="ECO:0000256" key="12">
    <source>
        <dbReference type="ARBA" id="ARBA00049645"/>
    </source>
</evidence>
<dbReference type="GO" id="GO:0008203">
    <property type="term" value="P:cholesterol metabolic process"/>
    <property type="evidence" value="ECO:0007669"/>
    <property type="project" value="UniProtKB-KW"/>
</dbReference>
<evidence type="ECO:0000256" key="4">
    <source>
        <dbReference type="ARBA" id="ARBA00022630"/>
    </source>
</evidence>
<dbReference type="EC" id="1.1.3.6" evidence="13"/>
<comment type="caution">
    <text evidence="18">The sequence shown here is derived from an EMBL/GenBank/DDBJ whole genome shotgun (WGS) entry which is preliminary data.</text>
</comment>
<dbReference type="PANTHER" id="PTHR47470">
    <property type="entry name" value="CHOLESTEROL OXIDASE"/>
    <property type="match status" value="1"/>
</dbReference>
<protein>
    <recommendedName>
        <fullName evidence="14">Cholesterol oxidase</fullName>
        <ecNumber evidence="13">1.1.3.6</ecNumber>
        <ecNumber evidence="11">5.3.3.1</ecNumber>
    </recommendedName>
    <alternativeName>
        <fullName evidence="15">Cholesterol isomerase</fullName>
    </alternativeName>
</protein>
<evidence type="ECO:0000256" key="15">
    <source>
        <dbReference type="ARBA" id="ARBA00049778"/>
    </source>
</evidence>
<dbReference type="InterPro" id="IPR007867">
    <property type="entry name" value="GMC_OxRtase_C"/>
</dbReference>
<comment type="cofactor">
    <cofactor evidence="1 16">
        <name>FAD</name>
        <dbReference type="ChEBI" id="CHEBI:57692"/>
    </cofactor>
</comment>
<dbReference type="InterPro" id="IPR012132">
    <property type="entry name" value="GMC_OxRdtase"/>
</dbReference>
<dbReference type="SUPFAM" id="SSF51905">
    <property type="entry name" value="FAD/NAD(P)-binding domain"/>
    <property type="match status" value="1"/>
</dbReference>
<evidence type="ECO:0000256" key="9">
    <source>
        <dbReference type="ARBA" id="ARBA00023221"/>
    </source>
</evidence>
<evidence type="ECO:0000256" key="7">
    <source>
        <dbReference type="ARBA" id="ARBA00023098"/>
    </source>
</evidence>
<proteinExistence type="inferred from homology"/>
<accession>A0A8J3MW91</accession>
<keyword evidence="8" id="KW-1207">Sterol metabolism</keyword>
<comment type="similarity">
    <text evidence="2">Belongs to the GMC oxidoreductase family.</text>
</comment>
<organism evidence="18 19">
    <name type="scientific">Ktedonospora formicarum</name>
    <dbReference type="NCBI Taxonomy" id="2778364"/>
    <lineage>
        <taxon>Bacteria</taxon>
        <taxon>Bacillati</taxon>
        <taxon>Chloroflexota</taxon>
        <taxon>Ktedonobacteria</taxon>
        <taxon>Ktedonobacterales</taxon>
        <taxon>Ktedonobacteraceae</taxon>
        <taxon>Ktedonospora</taxon>
    </lineage>
</organism>
<evidence type="ECO:0000256" key="13">
    <source>
        <dbReference type="ARBA" id="ARBA00049723"/>
    </source>
</evidence>
<evidence type="ECO:0000256" key="6">
    <source>
        <dbReference type="ARBA" id="ARBA00023002"/>
    </source>
</evidence>
<name>A0A8J3MW91_9CHLR</name>
<keyword evidence="3" id="KW-0153">Cholesterol metabolism</keyword>
<evidence type="ECO:0000256" key="5">
    <source>
        <dbReference type="ARBA" id="ARBA00022827"/>
    </source>
</evidence>
<sequence length="561" mass="62680">MEETHFDAVIVGSGFGGSVVACRLAESGLRVCLLERGKAYPPGAFPRSPSSMKKNFWDPDERLYGLYQPLSFPNVISLIASGLGGGSLIYANVMVRKDERWFVQESEEQEGYEYWPVTRADLEPYYDRVEQMLKVQRYPFDQSPYNQTTKTRALKEVADRLKLEWDLPNLAVSFRNEEEAPFPGEPIREASPNLHNRTRLTCRLCGECDIGCNYGSKNSLDYTYLSVAQRSGAAIRILCEVYSFEPGDMGYTIHYKQYLPGSEKEDAVVKTVTATRLILAAGTFGSTSLLLRNQQAFPGLSTQLGTRFCGNGDHIAIALQCSEKKDGKRKPQLIDASHGPVITSLIRIADAVDGGEERGFYIEDAGYPEFLNWLLQMLDVPSELRSASYLAKYFWRSFLPRTRRANFSHDLVSLFGESEFSSSLLPLLGMGREKAHGRLLLRKNKLELDWQKKTSNPFYKRMSGQMRAISDALGARYIENPVFWYFGRMLTVHPLGGCPMGRHAGEGVVNDRGEVFGYPGLYIADGSILPGSVGTNPSLTIAAIAERIAEGIVEKRKGNRA</sequence>
<evidence type="ECO:0000256" key="1">
    <source>
        <dbReference type="ARBA" id="ARBA00001974"/>
    </source>
</evidence>
<dbReference type="RefSeq" id="WP_220200141.1">
    <property type="nucleotide sequence ID" value="NZ_BNJF01000011.1"/>
</dbReference>
<keyword evidence="4" id="KW-0285">Flavoprotein</keyword>
<dbReference type="InterPro" id="IPR052542">
    <property type="entry name" value="Cholesterol_Oxidase"/>
</dbReference>
<keyword evidence="10" id="KW-0413">Isomerase</keyword>
<dbReference type="GO" id="GO:0004769">
    <property type="term" value="F:steroid Delta-isomerase activity"/>
    <property type="evidence" value="ECO:0007669"/>
    <property type="project" value="UniProtKB-EC"/>
</dbReference>
<evidence type="ECO:0000313" key="19">
    <source>
        <dbReference type="Proteomes" id="UP000612362"/>
    </source>
</evidence>
<dbReference type="Pfam" id="PF05199">
    <property type="entry name" value="GMC_oxred_C"/>
    <property type="match status" value="1"/>
</dbReference>
<evidence type="ECO:0000313" key="18">
    <source>
        <dbReference type="EMBL" id="GHO51192.1"/>
    </source>
</evidence>
<dbReference type="EC" id="5.3.3.1" evidence="11"/>
<evidence type="ECO:0000256" key="3">
    <source>
        <dbReference type="ARBA" id="ARBA00022548"/>
    </source>
</evidence>
<evidence type="ECO:0000256" key="16">
    <source>
        <dbReference type="PIRSR" id="PIRSR000137-2"/>
    </source>
</evidence>
<feature type="binding site" evidence="16">
    <location>
        <position position="526"/>
    </location>
    <ligand>
        <name>FAD</name>
        <dbReference type="ChEBI" id="CHEBI:57692"/>
    </ligand>
</feature>
<keyword evidence="6" id="KW-0560">Oxidoreductase</keyword>
<keyword evidence="9" id="KW-0753">Steroid metabolism</keyword>
<dbReference type="InterPro" id="IPR036188">
    <property type="entry name" value="FAD/NAD-bd_sf"/>
</dbReference>
<keyword evidence="7" id="KW-0443">Lipid metabolism</keyword>
<dbReference type="GO" id="GO:0016995">
    <property type="term" value="F:cholesterol oxidase activity"/>
    <property type="evidence" value="ECO:0007669"/>
    <property type="project" value="UniProtKB-EC"/>
</dbReference>
<evidence type="ECO:0000256" key="2">
    <source>
        <dbReference type="ARBA" id="ARBA00010790"/>
    </source>
</evidence>
<dbReference type="EMBL" id="BNJF01000011">
    <property type="protein sequence ID" value="GHO51192.1"/>
    <property type="molecule type" value="Genomic_DNA"/>
</dbReference>
<dbReference type="Gene3D" id="3.50.50.60">
    <property type="entry name" value="FAD/NAD(P)-binding domain"/>
    <property type="match status" value="3"/>
</dbReference>
<reference evidence="18" key="1">
    <citation type="submission" date="2020-10" db="EMBL/GenBank/DDBJ databases">
        <title>Taxonomic study of unclassified bacteria belonging to the class Ktedonobacteria.</title>
        <authorList>
            <person name="Yabe S."/>
            <person name="Wang C.M."/>
            <person name="Zheng Y."/>
            <person name="Sakai Y."/>
            <person name="Cavaletti L."/>
            <person name="Monciardini P."/>
            <person name="Donadio S."/>
        </authorList>
    </citation>
    <scope>NUCLEOTIDE SEQUENCE</scope>
    <source>
        <strain evidence="18">SOSP1-1</strain>
    </source>
</reference>
<keyword evidence="5 16" id="KW-0274">FAD</keyword>
<evidence type="ECO:0000256" key="14">
    <source>
        <dbReference type="ARBA" id="ARBA00049744"/>
    </source>
</evidence>
<comment type="pathway">
    <text evidence="12">Steroid metabolism; cholesterol degradation.</text>
</comment>
<gene>
    <name evidence="18" type="ORF">KSX_93550</name>
</gene>
<dbReference type="GO" id="GO:0050660">
    <property type="term" value="F:flavin adenine dinucleotide binding"/>
    <property type="evidence" value="ECO:0007669"/>
    <property type="project" value="InterPro"/>
</dbReference>
<evidence type="ECO:0000256" key="8">
    <source>
        <dbReference type="ARBA" id="ARBA00023166"/>
    </source>
</evidence>
<evidence type="ECO:0000259" key="17">
    <source>
        <dbReference type="Pfam" id="PF05199"/>
    </source>
</evidence>
<dbReference type="Pfam" id="PF13450">
    <property type="entry name" value="NAD_binding_8"/>
    <property type="match status" value="1"/>
</dbReference>
<dbReference type="PIRSF" id="PIRSF000137">
    <property type="entry name" value="Alcohol_oxidase"/>
    <property type="match status" value="1"/>
</dbReference>
<keyword evidence="19" id="KW-1185">Reference proteome</keyword>